<comment type="caution">
    <text evidence="3">The sequence shown here is derived from an EMBL/GenBank/DDBJ whole genome shotgun (WGS) entry which is preliminary data.</text>
</comment>
<feature type="transmembrane region" description="Helical" evidence="1">
    <location>
        <begin position="99"/>
        <end position="120"/>
    </location>
</feature>
<dbReference type="AlphaFoldDB" id="A0A9W9AZM2"/>
<proteinExistence type="predicted"/>
<sequence>MAPRLTRGFSFFGLVGATMAALKLKEHFDGSQDNQLSTEEEGRVALHSPSADYQDREAGLQTLEEEEGLLSTNIQKPVRKLRNPRCVCCGLNCGLFCKALAIVAAFFVIVSVGKFIWWALTPSPTGLEGMPVFSESLGCLDASYLYNGGETTISIPVGDRYDHAVDVHGDGVGTFTVTEAPADITEVQYKLTIQTNDQSLLDQVTLQYPAAKSDGSSDGNSRLLIGTPRLNQDSSSCIRYDVTVYIPKTLKKLHILPHTVAQVRFDPQAHIDLEDTFVTLYKMDRLNIIEPHENLRSTSLALEVYRGWIVGHAAIVNETAITTQRGDGVMNVHIHPTAPADPTNPEPVSLRTTTGAGRTDLFYDNDKAYPHRPIRSVHLSSRNADVYLTYKNAEFDGNVKLDSSSFTTTGSKPYSLGGQVKGQWTHWVGDMDGNDEISIKSKGWTGLYF</sequence>
<organism evidence="3 4">
    <name type="scientific">Lentinula lateritia</name>
    <dbReference type="NCBI Taxonomy" id="40482"/>
    <lineage>
        <taxon>Eukaryota</taxon>
        <taxon>Fungi</taxon>
        <taxon>Dikarya</taxon>
        <taxon>Basidiomycota</taxon>
        <taxon>Agaricomycotina</taxon>
        <taxon>Agaricomycetes</taxon>
        <taxon>Agaricomycetidae</taxon>
        <taxon>Agaricales</taxon>
        <taxon>Marasmiineae</taxon>
        <taxon>Omphalotaceae</taxon>
        <taxon>Lentinula</taxon>
    </lineage>
</organism>
<keyword evidence="1" id="KW-0812">Transmembrane</keyword>
<protein>
    <submittedName>
        <fullName evidence="3">Uncharacterized protein</fullName>
    </submittedName>
</protein>
<evidence type="ECO:0000313" key="4">
    <source>
        <dbReference type="Proteomes" id="UP001150238"/>
    </source>
</evidence>
<keyword evidence="1" id="KW-1133">Transmembrane helix</keyword>
<dbReference type="Proteomes" id="UP001150238">
    <property type="component" value="Unassembled WGS sequence"/>
</dbReference>
<evidence type="ECO:0000256" key="2">
    <source>
        <dbReference type="SAM" id="SignalP"/>
    </source>
</evidence>
<accession>A0A9W9AZM2</accession>
<keyword evidence="2" id="KW-0732">Signal</keyword>
<reference evidence="3" key="2">
    <citation type="journal article" date="2023" name="Proc. Natl. Acad. Sci. U.S.A.">
        <title>A global phylogenomic analysis of the shiitake genus Lentinula.</title>
        <authorList>
            <person name="Sierra-Patev S."/>
            <person name="Min B."/>
            <person name="Naranjo-Ortiz M."/>
            <person name="Looney B."/>
            <person name="Konkel Z."/>
            <person name="Slot J.C."/>
            <person name="Sakamoto Y."/>
            <person name="Steenwyk J.L."/>
            <person name="Rokas A."/>
            <person name="Carro J."/>
            <person name="Camarero S."/>
            <person name="Ferreira P."/>
            <person name="Molpeceres G."/>
            <person name="Ruiz-Duenas F.J."/>
            <person name="Serrano A."/>
            <person name="Henrissat B."/>
            <person name="Drula E."/>
            <person name="Hughes K.W."/>
            <person name="Mata J.L."/>
            <person name="Ishikawa N.K."/>
            <person name="Vargas-Isla R."/>
            <person name="Ushijima S."/>
            <person name="Smith C.A."/>
            <person name="Donoghue J."/>
            <person name="Ahrendt S."/>
            <person name="Andreopoulos W."/>
            <person name="He G."/>
            <person name="LaButti K."/>
            <person name="Lipzen A."/>
            <person name="Ng V."/>
            <person name="Riley R."/>
            <person name="Sandor L."/>
            <person name="Barry K."/>
            <person name="Martinez A.T."/>
            <person name="Xiao Y."/>
            <person name="Gibbons J.G."/>
            <person name="Terashima K."/>
            <person name="Grigoriev I.V."/>
            <person name="Hibbett D."/>
        </authorList>
    </citation>
    <scope>NUCLEOTIDE SEQUENCE</scope>
    <source>
        <strain evidence="3">Sp2 HRB7682 ss15</strain>
    </source>
</reference>
<gene>
    <name evidence="3" type="ORF">C8J55DRAFT_485379</name>
</gene>
<evidence type="ECO:0000256" key="1">
    <source>
        <dbReference type="SAM" id="Phobius"/>
    </source>
</evidence>
<dbReference type="EMBL" id="JANVFS010000003">
    <property type="protein sequence ID" value="KAJ4494100.1"/>
    <property type="molecule type" value="Genomic_DNA"/>
</dbReference>
<evidence type="ECO:0000313" key="3">
    <source>
        <dbReference type="EMBL" id="KAJ4494100.1"/>
    </source>
</evidence>
<name>A0A9W9AZM2_9AGAR</name>
<feature type="signal peptide" evidence="2">
    <location>
        <begin position="1"/>
        <end position="20"/>
    </location>
</feature>
<reference evidence="3" key="1">
    <citation type="submission" date="2022-08" db="EMBL/GenBank/DDBJ databases">
        <authorList>
            <consortium name="DOE Joint Genome Institute"/>
            <person name="Min B."/>
            <person name="Riley R."/>
            <person name="Sierra-Patev S."/>
            <person name="Naranjo-Ortiz M."/>
            <person name="Looney B."/>
            <person name="Konkel Z."/>
            <person name="Slot J.C."/>
            <person name="Sakamoto Y."/>
            <person name="Steenwyk J.L."/>
            <person name="Rokas A."/>
            <person name="Carro J."/>
            <person name="Camarero S."/>
            <person name="Ferreira P."/>
            <person name="Molpeceres G."/>
            <person name="Ruiz-Duenas F.J."/>
            <person name="Serrano A."/>
            <person name="Henrissat B."/>
            <person name="Drula E."/>
            <person name="Hughes K.W."/>
            <person name="Mata J.L."/>
            <person name="Ishikawa N.K."/>
            <person name="Vargas-Isla R."/>
            <person name="Ushijima S."/>
            <person name="Smith C.A."/>
            <person name="Ahrendt S."/>
            <person name="Andreopoulos W."/>
            <person name="He G."/>
            <person name="Labutti K."/>
            <person name="Lipzen A."/>
            <person name="Ng V."/>
            <person name="Sandor L."/>
            <person name="Barry K."/>
            <person name="Martinez A.T."/>
            <person name="Xiao Y."/>
            <person name="Gibbons J.G."/>
            <person name="Terashima K."/>
            <person name="Hibbett D.S."/>
            <person name="Grigoriev I.V."/>
        </authorList>
    </citation>
    <scope>NUCLEOTIDE SEQUENCE</scope>
    <source>
        <strain evidence="3">Sp2 HRB7682 ss15</strain>
    </source>
</reference>
<feature type="chain" id="PRO_5040740179" evidence="2">
    <location>
        <begin position="21"/>
        <end position="449"/>
    </location>
</feature>
<keyword evidence="1" id="KW-0472">Membrane</keyword>